<dbReference type="Proteomes" id="UP000054217">
    <property type="component" value="Unassembled WGS sequence"/>
</dbReference>
<proteinExistence type="predicted"/>
<gene>
    <name evidence="1" type="ORF">M404DRAFT_316154</name>
</gene>
<dbReference type="AlphaFoldDB" id="A0A0C3JCP9"/>
<evidence type="ECO:0000313" key="1">
    <source>
        <dbReference type="EMBL" id="KIN95441.1"/>
    </source>
</evidence>
<sequence>MLHSFARIQILRRLACRYVKGDPWWLRNYISRIASSDELEFREMVRVPIVLYTRCCKATMHEAEERSMMTGTGASATCMSPCPYPQASRQSTFHALQSLTRRRDDLQSRPPFRCYG</sequence>
<reference evidence="1 2" key="1">
    <citation type="submission" date="2014-04" db="EMBL/GenBank/DDBJ databases">
        <authorList>
            <consortium name="DOE Joint Genome Institute"/>
            <person name="Kuo A."/>
            <person name="Kohler A."/>
            <person name="Costa M.D."/>
            <person name="Nagy L.G."/>
            <person name="Floudas D."/>
            <person name="Copeland A."/>
            <person name="Barry K.W."/>
            <person name="Cichocki N."/>
            <person name="Veneault-Fourrey C."/>
            <person name="LaButti K."/>
            <person name="Lindquist E.A."/>
            <person name="Lipzen A."/>
            <person name="Lundell T."/>
            <person name="Morin E."/>
            <person name="Murat C."/>
            <person name="Sun H."/>
            <person name="Tunlid A."/>
            <person name="Henrissat B."/>
            <person name="Grigoriev I.V."/>
            <person name="Hibbett D.S."/>
            <person name="Martin F."/>
            <person name="Nordberg H.P."/>
            <person name="Cantor M.N."/>
            <person name="Hua S.X."/>
        </authorList>
    </citation>
    <scope>NUCLEOTIDE SEQUENCE [LARGE SCALE GENOMIC DNA]</scope>
    <source>
        <strain evidence="1 2">Marx 270</strain>
    </source>
</reference>
<keyword evidence="2" id="KW-1185">Reference proteome</keyword>
<protein>
    <submittedName>
        <fullName evidence="1">Uncharacterized protein</fullName>
    </submittedName>
</protein>
<evidence type="ECO:0000313" key="2">
    <source>
        <dbReference type="Proteomes" id="UP000054217"/>
    </source>
</evidence>
<reference evidence="2" key="2">
    <citation type="submission" date="2015-01" db="EMBL/GenBank/DDBJ databases">
        <title>Evolutionary Origins and Diversification of the Mycorrhizal Mutualists.</title>
        <authorList>
            <consortium name="DOE Joint Genome Institute"/>
            <consortium name="Mycorrhizal Genomics Consortium"/>
            <person name="Kohler A."/>
            <person name="Kuo A."/>
            <person name="Nagy L.G."/>
            <person name="Floudas D."/>
            <person name="Copeland A."/>
            <person name="Barry K.W."/>
            <person name="Cichocki N."/>
            <person name="Veneault-Fourrey C."/>
            <person name="LaButti K."/>
            <person name="Lindquist E.A."/>
            <person name="Lipzen A."/>
            <person name="Lundell T."/>
            <person name="Morin E."/>
            <person name="Murat C."/>
            <person name="Riley R."/>
            <person name="Ohm R."/>
            <person name="Sun H."/>
            <person name="Tunlid A."/>
            <person name="Henrissat B."/>
            <person name="Grigoriev I.V."/>
            <person name="Hibbett D.S."/>
            <person name="Martin F."/>
        </authorList>
    </citation>
    <scope>NUCLEOTIDE SEQUENCE [LARGE SCALE GENOMIC DNA]</scope>
    <source>
        <strain evidence="2">Marx 270</strain>
    </source>
</reference>
<organism evidence="1 2">
    <name type="scientific">Pisolithus tinctorius Marx 270</name>
    <dbReference type="NCBI Taxonomy" id="870435"/>
    <lineage>
        <taxon>Eukaryota</taxon>
        <taxon>Fungi</taxon>
        <taxon>Dikarya</taxon>
        <taxon>Basidiomycota</taxon>
        <taxon>Agaricomycotina</taxon>
        <taxon>Agaricomycetes</taxon>
        <taxon>Agaricomycetidae</taxon>
        <taxon>Boletales</taxon>
        <taxon>Sclerodermatineae</taxon>
        <taxon>Pisolithaceae</taxon>
        <taxon>Pisolithus</taxon>
    </lineage>
</organism>
<accession>A0A0C3JCP9</accession>
<dbReference type="EMBL" id="KN832068">
    <property type="protein sequence ID" value="KIN95441.1"/>
    <property type="molecule type" value="Genomic_DNA"/>
</dbReference>
<dbReference type="HOGENOM" id="CLU_2097799_0_0_1"/>
<dbReference type="InParanoid" id="A0A0C3JCP9"/>
<name>A0A0C3JCP9_PISTI</name>